<feature type="domain" description="Phage terminase large subunit N-terminal" evidence="1">
    <location>
        <begin position="20"/>
        <end position="232"/>
    </location>
</feature>
<dbReference type="Proteomes" id="UP000002411">
    <property type="component" value="Chromosome"/>
</dbReference>
<accession>A5N2D7</accession>
<dbReference type="InterPro" id="IPR035412">
    <property type="entry name" value="Terminase_L_N"/>
</dbReference>
<dbReference type="PANTHER" id="PTHR39184">
    <property type="match status" value="1"/>
</dbReference>
<dbReference type="PANTHER" id="PTHR39184:SF1">
    <property type="entry name" value="PBSX PHAGE TERMINASE LARGE SUBUNIT"/>
    <property type="match status" value="1"/>
</dbReference>
<dbReference type="Gene3D" id="3.30.420.280">
    <property type="match status" value="1"/>
</dbReference>
<evidence type="ECO:0000313" key="3">
    <source>
        <dbReference type="EMBL" id="EDK35283.1"/>
    </source>
</evidence>
<dbReference type="EMBL" id="CP000673">
    <property type="protein sequence ID" value="EDK35283.1"/>
    <property type="molecule type" value="Genomic_DNA"/>
</dbReference>
<organism evidence="3 4">
    <name type="scientific">Clostridium kluyveri (strain ATCC 8527 / DSM 555 / NBRC 12016 / NCIMB 10680 / K1)</name>
    <dbReference type="NCBI Taxonomy" id="431943"/>
    <lineage>
        <taxon>Bacteria</taxon>
        <taxon>Bacillati</taxon>
        <taxon>Bacillota</taxon>
        <taxon>Clostridia</taxon>
        <taxon>Eubacteriales</taxon>
        <taxon>Clostridiaceae</taxon>
        <taxon>Clostridium</taxon>
    </lineage>
</organism>
<evidence type="ECO:0000259" key="1">
    <source>
        <dbReference type="Pfam" id="PF04466"/>
    </source>
</evidence>
<protein>
    <recommendedName>
        <fullName evidence="5">Terminase</fullName>
    </recommendedName>
</protein>
<dbReference type="Pfam" id="PF04466">
    <property type="entry name" value="Terminase_3"/>
    <property type="match status" value="1"/>
</dbReference>
<name>A5N2D7_CLOK5</name>
<dbReference type="InterPro" id="IPR027417">
    <property type="entry name" value="P-loop_NTPase"/>
</dbReference>
<proteinExistence type="predicted"/>
<reference evidence="3 4" key="1">
    <citation type="journal article" date="2008" name="Proc. Natl. Acad. Sci. U.S.A.">
        <title>The genome of Clostridium kluyveri, a strict anaerobe with unique metabolic features.</title>
        <authorList>
            <person name="Seedorf H."/>
            <person name="Fricke W.F."/>
            <person name="Veith B."/>
            <person name="Brueggemann H."/>
            <person name="Liesegang H."/>
            <person name="Strittmatter A."/>
            <person name="Miethke M."/>
            <person name="Buckel W."/>
            <person name="Hinderberger J."/>
            <person name="Li F."/>
            <person name="Hagemeier C."/>
            <person name="Thauer R.K."/>
            <person name="Gottschalk G."/>
        </authorList>
    </citation>
    <scope>NUCLEOTIDE SEQUENCE [LARGE SCALE GENOMIC DNA]</scope>
    <source>
        <strain evidence="4">ATCC 8527 / DSM 555 / NCIMB 10680</strain>
    </source>
</reference>
<evidence type="ECO:0008006" key="5">
    <source>
        <dbReference type="Google" id="ProtNLM"/>
    </source>
</evidence>
<dbReference type="eggNOG" id="COG1783">
    <property type="taxonomic scope" value="Bacteria"/>
</dbReference>
<dbReference type="HOGENOM" id="CLU_035697_3_0_9"/>
<evidence type="ECO:0000313" key="4">
    <source>
        <dbReference type="Proteomes" id="UP000002411"/>
    </source>
</evidence>
<keyword evidence="4" id="KW-1185">Reference proteome</keyword>
<dbReference type="InterPro" id="IPR006437">
    <property type="entry name" value="Phage_terminase_lsu"/>
</dbReference>
<dbReference type="AlphaFoldDB" id="A5N2D7"/>
<sequence length="450" mass="52730">MLIEKEVNPSFEDFIFDWDHKFYFLVGGYGSSKSYHVALKLILKLLQEKRTALVVREVFDTIRDSCYSLLEEIVIDMGLDTRIKFTASPMQVRFPNGSKIIFKGMDKPSKLKSINNVSIVWIEECSEVKYEGFKELLGRLRHPSLSLHMILSTNPVSKDNWTYKHFFKNEKKKTFILDDEELYKKRIVVRNNTYYHHSLADDNLFLPKSYIEQLEELKTYDIDLYRIARKGRFGINGRRVLPQFEARPHYEVLQAIGNIKNPIKRVGFDFGFEDSYNALLRLAVDDKEKILYIYWEYYKNQMTDDRTAIEIAEFKSTQELIRADGAEPKTIKYFNQQGFNIRRAKKFPGSRLQNTKKVKRFKKIICSEDCINTVDELKDLTYAVDKNGEIIEDEFNIDPHTFSAIWYGLDGYEVADIKEQKYANSVYEKGKGVIKNTSTDPYNRKGGSVF</sequence>
<dbReference type="STRING" id="431943.CKL_3280"/>
<feature type="domain" description="Phage terminase large subunit C-terminal" evidence="2">
    <location>
        <begin position="269"/>
        <end position="410"/>
    </location>
</feature>
<dbReference type="Pfam" id="PF17288">
    <property type="entry name" value="Terminase_3C"/>
    <property type="match status" value="1"/>
</dbReference>
<dbReference type="Gene3D" id="3.40.50.300">
    <property type="entry name" value="P-loop containing nucleotide triphosphate hydrolases"/>
    <property type="match status" value="1"/>
</dbReference>
<dbReference type="NCBIfam" id="TIGR01547">
    <property type="entry name" value="phage_term_2"/>
    <property type="match status" value="1"/>
</dbReference>
<gene>
    <name evidence="3" type="ordered locus">CKL_3280</name>
</gene>
<dbReference type="KEGG" id="ckl:CKL_3280"/>
<dbReference type="InterPro" id="IPR052380">
    <property type="entry name" value="Viral_DNA_packaging_terminase"/>
</dbReference>
<dbReference type="InterPro" id="IPR035413">
    <property type="entry name" value="Terminase_L_C"/>
</dbReference>
<evidence type="ECO:0000259" key="2">
    <source>
        <dbReference type="Pfam" id="PF17288"/>
    </source>
</evidence>
<dbReference type="RefSeq" id="WP_012103617.1">
    <property type="nucleotide sequence ID" value="NC_009706.1"/>
</dbReference>